<dbReference type="InterPro" id="IPR000683">
    <property type="entry name" value="Gfo/Idh/MocA-like_OxRdtase_N"/>
</dbReference>
<dbReference type="AlphaFoldDB" id="A0A1M6A746"/>
<feature type="domain" description="GFO/IDH/MocA-like oxidoreductase" evidence="2">
    <location>
        <begin position="134"/>
        <end position="257"/>
    </location>
</feature>
<dbReference type="SUPFAM" id="SSF51735">
    <property type="entry name" value="NAD(P)-binding Rossmann-fold domains"/>
    <property type="match status" value="1"/>
</dbReference>
<evidence type="ECO:0000313" key="4">
    <source>
        <dbReference type="Proteomes" id="UP000184396"/>
    </source>
</evidence>
<feature type="domain" description="Gfo/Idh/MocA-like oxidoreductase N-terminal" evidence="1">
    <location>
        <begin position="8"/>
        <end position="126"/>
    </location>
</feature>
<proteinExistence type="predicted"/>
<protein>
    <submittedName>
        <fullName evidence="3">Predicted dehydrogenase</fullName>
    </submittedName>
</protein>
<dbReference type="Gene3D" id="3.40.50.720">
    <property type="entry name" value="NAD(P)-binding Rossmann-like Domain"/>
    <property type="match status" value="1"/>
</dbReference>
<evidence type="ECO:0000313" key="3">
    <source>
        <dbReference type="EMBL" id="SHI32311.1"/>
    </source>
</evidence>
<keyword evidence="4" id="KW-1185">Reference proteome</keyword>
<dbReference type="Pfam" id="PF22725">
    <property type="entry name" value="GFO_IDH_MocA_C3"/>
    <property type="match status" value="1"/>
</dbReference>
<dbReference type="Pfam" id="PF01408">
    <property type="entry name" value="GFO_IDH_MocA"/>
    <property type="match status" value="1"/>
</dbReference>
<organism evidence="3 4">
    <name type="scientific">Algibacter luteus</name>
    <dbReference type="NCBI Taxonomy" id="1178825"/>
    <lineage>
        <taxon>Bacteria</taxon>
        <taxon>Pseudomonadati</taxon>
        <taxon>Bacteroidota</taxon>
        <taxon>Flavobacteriia</taxon>
        <taxon>Flavobacteriales</taxon>
        <taxon>Flavobacteriaceae</taxon>
        <taxon>Algibacter</taxon>
    </lineage>
</organism>
<dbReference type="Gene3D" id="3.30.360.10">
    <property type="entry name" value="Dihydrodipicolinate Reductase, domain 2"/>
    <property type="match status" value="1"/>
</dbReference>
<dbReference type="EMBL" id="FQYK01000001">
    <property type="protein sequence ID" value="SHI32311.1"/>
    <property type="molecule type" value="Genomic_DNA"/>
</dbReference>
<dbReference type="InterPro" id="IPR052515">
    <property type="entry name" value="Gfo/Idh/MocA_Oxidoreductase"/>
</dbReference>
<accession>A0A1M6A746</accession>
<evidence type="ECO:0000259" key="2">
    <source>
        <dbReference type="Pfam" id="PF22725"/>
    </source>
</evidence>
<name>A0A1M6A746_9FLAO</name>
<gene>
    <name evidence="3" type="ORF">SAMN05216261_0262</name>
</gene>
<dbReference type="RefSeq" id="WP_019388482.1">
    <property type="nucleotide sequence ID" value="NZ_ALIH01000014.1"/>
</dbReference>
<dbReference type="GO" id="GO:0000166">
    <property type="term" value="F:nucleotide binding"/>
    <property type="evidence" value="ECO:0007669"/>
    <property type="project" value="InterPro"/>
</dbReference>
<dbReference type="PANTHER" id="PTHR43249:SF1">
    <property type="entry name" value="D-GLUCOSIDE 3-DEHYDROGENASE"/>
    <property type="match status" value="1"/>
</dbReference>
<dbReference type="Proteomes" id="UP000184396">
    <property type="component" value="Unassembled WGS sequence"/>
</dbReference>
<dbReference type="OrthoDB" id="9795543at2"/>
<dbReference type="InterPro" id="IPR036291">
    <property type="entry name" value="NAD(P)-bd_dom_sf"/>
</dbReference>
<evidence type="ECO:0000259" key="1">
    <source>
        <dbReference type="Pfam" id="PF01408"/>
    </source>
</evidence>
<sequence length="324" mass="36812">MGSNSVVWGIIGCGDVAEVKSGPAFQKCEQSELFAVMRRNGDLAKDFANRHNVPHWFDDADKLLEQPDVNAVYIATPPSTHLNYALKALKVGKDVYLEKPMVLSKEEALQLKTAVNNSNQKLVVAHYRRFLPMYIKVKELLDANTIGEVKFVDLRFLQPFDFNSRATWRLDEEVSGGGYFHDIAPHQLDLMYHFFGNYTQAKGIAVNQSGINKVDDTVNGLINFKSGVQFRGMWSFAIPKYLEEDCCTIYGEEGTIELSFYKEQLKLKSKNTNREFNFKNPVNIQQPMIQETVNYFLGKRSNPCPVEDGVLVIDIMEAFTKDNL</sequence>
<dbReference type="InterPro" id="IPR055170">
    <property type="entry name" value="GFO_IDH_MocA-like_dom"/>
</dbReference>
<dbReference type="STRING" id="1178825.SAMN05216261_0262"/>
<dbReference type="eggNOG" id="COG0673">
    <property type="taxonomic scope" value="Bacteria"/>
</dbReference>
<dbReference type="PANTHER" id="PTHR43249">
    <property type="entry name" value="UDP-N-ACETYL-2-AMINO-2-DEOXY-D-GLUCURONATE OXIDASE"/>
    <property type="match status" value="1"/>
</dbReference>
<reference evidence="3 4" key="1">
    <citation type="submission" date="2016-11" db="EMBL/GenBank/DDBJ databases">
        <authorList>
            <person name="Jaros S."/>
            <person name="Januszkiewicz K."/>
            <person name="Wedrychowicz H."/>
        </authorList>
    </citation>
    <scope>NUCLEOTIDE SEQUENCE [LARGE SCALE GENOMIC DNA]</scope>
    <source>
        <strain evidence="3 4">CGMCC 1.12213</strain>
    </source>
</reference>
<dbReference type="SUPFAM" id="SSF55347">
    <property type="entry name" value="Glyceraldehyde-3-phosphate dehydrogenase-like, C-terminal domain"/>
    <property type="match status" value="1"/>
</dbReference>